<dbReference type="PRINTS" id="PR00260">
    <property type="entry name" value="CHEMTRNSDUCR"/>
</dbReference>
<evidence type="ECO:0000256" key="3">
    <source>
        <dbReference type="ARBA" id="ARBA00022500"/>
    </source>
</evidence>
<dbReference type="eggNOG" id="COG0840">
    <property type="taxonomic scope" value="Bacteria"/>
</dbReference>
<keyword evidence="6 10" id="KW-0472">Membrane</keyword>
<dbReference type="PATRIC" id="fig|512565.3.peg.2216"/>
<feature type="transmembrane region" description="Helical" evidence="10">
    <location>
        <begin position="316"/>
        <end position="341"/>
    </location>
</feature>
<dbReference type="InterPro" id="IPR003660">
    <property type="entry name" value="HAMP_dom"/>
</dbReference>
<dbReference type="Pfam" id="PF00672">
    <property type="entry name" value="HAMP"/>
    <property type="match status" value="1"/>
</dbReference>
<feature type="domain" description="Methyl-accepting transducer" evidence="11">
    <location>
        <begin position="397"/>
        <end position="643"/>
    </location>
</feature>
<dbReference type="PANTHER" id="PTHR32089">
    <property type="entry name" value="METHYL-ACCEPTING CHEMOTAXIS PROTEIN MCPB"/>
    <property type="match status" value="1"/>
</dbReference>
<keyword evidence="3" id="KW-0145">Chemotaxis</keyword>
<dbReference type="GO" id="GO:0006935">
    <property type="term" value="P:chemotaxis"/>
    <property type="evidence" value="ECO:0007669"/>
    <property type="project" value="UniProtKB-KW"/>
</dbReference>
<evidence type="ECO:0000256" key="9">
    <source>
        <dbReference type="PROSITE-ProRule" id="PRU00284"/>
    </source>
</evidence>
<dbReference type="Pfam" id="PF00015">
    <property type="entry name" value="MCPsignal"/>
    <property type="match status" value="1"/>
</dbReference>
<evidence type="ECO:0000259" key="11">
    <source>
        <dbReference type="PROSITE" id="PS50111"/>
    </source>
</evidence>
<accession>I0H352</accession>
<dbReference type="EMBL" id="AP012319">
    <property type="protein sequence ID" value="BAL87439.1"/>
    <property type="molecule type" value="Genomic_DNA"/>
</dbReference>
<dbReference type="SMART" id="SM00304">
    <property type="entry name" value="HAMP"/>
    <property type="match status" value="1"/>
</dbReference>
<dbReference type="SMART" id="SM00283">
    <property type="entry name" value="MA"/>
    <property type="match status" value="1"/>
</dbReference>
<protein>
    <submittedName>
        <fullName evidence="13">Putative methyl-accepting chemotaxis protein</fullName>
    </submittedName>
</protein>
<gene>
    <name evidence="13" type="primary">mcp3</name>
    <name evidence="13" type="ordered locus">AMIS_22190</name>
</gene>
<dbReference type="HOGENOM" id="CLU_000445_107_12_11"/>
<dbReference type="PROSITE" id="PS50885">
    <property type="entry name" value="HAMP"/>
    <property type="match status" value="1"/>
</dbReference>
<evidence type="ECO:0000313" key="14">
    <source>
        <dbReference type="Proteomes" id="UP000007882"/>
    </source>
</evidence>
<evidence type="ECO:0000256" key="5">
    <source>
        <dbReference type="ARBA" id="ARBA00022989"/>
    </source>
</evidence>
<keyword evidence="5 10" id="KW-1133">Transmembrane helix</keyword>
<keyword evidence="4 10" id="KW-0812">Transmembrane</keyword>
<name>I0H352_ACTM4</name>
<evidence type="ECO:0000256" key="10">
    <source>
        <dbReference type="SAM" id="Phobius"/>
    </source>
</evidence>
<dbReference type="OrthoDB" id="1115140at2"/>
<evidence type="ECO:0000256" key="7">
    <source>
        <dbReference type="ARBA" id="ARBA00023224"/>
    </source>
</evidence>
<feature type="domain" description="HAMP" evidence="12">
    <location>
        <begin position="338"/>
        <end position="392"/>
    </location>
</feature>
<organism evidence="13 14">
    <name type="scientific">Actinoplanes missouriensis (strain ATCC 14538 / DSM 43046 / CBS 188.64 / JCM 3121 / NBRC 102363 / NCIMB 12654 / NRRL B-3342 / UNCC 431)</name>
    <dbReference type="NCBI Taxonomy" id="512565"/>
    <lineage>
        <taxon>Bacteria</taxon>
        <taxon>Bacillati</taxon>
        <taxon>Actinomycetota</taxon>
        <taxon>Actinomycetes</taxon>
        <taxon>Micromonosporales</taxon>
        <taxon>Micromonosporaceae</taxon>
        <taxon>Actinoplanes</taxon>
    </lineage>
</organism>
<evidence type="ECO:0000256" key="1">
    <source>
        <dbReference type="ARBA" id="ARBA00004651"/>
    </source>
</evidence>
<dbReference type="RefSeq" id="WP_014442334.1">
    <property type="nucleotide sequence ID" value="NC_017093.1"/>
</dbReference>
<keyword evidence="14" id="KW-1185">Reference proteome</keyword>
<dbReference type="Pfam" id="PF02743">
    <property type="entry name" value="dCache_1"/>
    <property type="match status" value="1"/>
</dbReference>
<comment type="similarity">
    <text evidence="8">Belongs to the methyl-accepting chemotaxis (MCP) protein family.</text>
</comment>
<keyword evidence="7 9" id="KW-0807">Transducer</keyword>
<evidence type="ECO:0000256" key="4">
    <source>
        <dbReference type="ARBA" id="ARBA00022692"/>
    </source>
</evidence>
<reference evidence="13 14" key="1">
    <citation type="submission" date="2012-02" db="EMBL/GenBank/DDBJ databases">
        <title>Complete genome sequence of Actinoplanes missouriensis 431 (= NBRC 102363).</title>
        <authorList>
            <person name="Ohnishi Y."/>
            <person name="Ishikawa J."/>
            <person name="Sekine M."/>
            <person name="Hosoyama A."/>
            <person name="Harada T."/>
            <person name="Narita H."/>
            <person name="Hata T."/>
            <person name="Konno Y."/>
            <person name="Tutikane K."/>
            <person name="Fujita N."/>
            <person name="Horinouchi S."/>
            <person name="Hayakawa M."/>
        </authorList>
    </citation>
    <scope>NUCLEOTIDE SEQUENCE [LARGE SCALE GENOMIC DNA]</scope>
    <source>
        <strain evidence="14">ATCC 14538 / DSM 43046 / CBS 188.64 / JCM 3121 / NBRC 102363 / NCIMB 12654 / NRRL B-3342 / UNCC 431</strain>
    </source>
</reference>
<dbReference type="AlphaFoldDB" id="I0H352"/>
<evidence type="ECO:0000256" key="6">
    <source>
        <dbReference type="ARBA" id="ARBA00023136"/>
    </source>
</evidence>
<dbReference type="SUPFAM" id="SSF58104">
    <property type="entry name" value="Methyl-accepting chemotaxis protein (MCP) signaling domain"/>
    <property type="match status" value="1"/>
</dbReference>
<dbReference type="CDD" id="cd06225">
    <property type="entry name" value="HAMP"/>
    <property type="match status" value="1"/>
</dbReference>
<dbReference type="CDD" id="cd12913">
    <property type="entry name" value="PDC1_MCP_like"/>
    <property type="match status" value="1"/>
</dbReference>
<dbReference type="InterPro" id="IPR004090">
    <property type="entry name" value="Chemotax_Me-accpt_rcpt"/>
</dbReference>
<dbReference type="PROSITE" id="PS50111">
    <property type="entry name" value="CHEMOTAXIS_TRANSDUC_2"/>
    <property type="match status" value="1"/>
</dbReference>
<dbReference type="PANTHER" id="PTHR32089:SF112">
    <property type="entry name" value="LYSOZYME-LIKE PROTEIN-RELATED"/>
    <property type="match status" value="1"/>
</dbReference>
<sequence length="655" mass="66961">MRYSQITIKVRVIAAMVLMLVLSMLVVVTYITSRNASEARESGFAYADEVALESGAQIQEVLLAGLGTARDMAQAMSAAAENDATRQLANAELRAILEGHEDYLATWVGFEANGFDGRDRRYRNATASGHDATGRFVPYWYRDGSTIKVTALTGYTQAGAGDYYVIAKQTGKEKVVEPYLYDVGGVQTLITSVAAPVEVDGAVQGVAGIDMSLATLQELVGGITPFGTGKATLISTGGLLVAGGGGEAGAAAPDDLTALATAATQAGATSRSVTEVDGEETLRIAAPLAIGDSDTWSLVVSVPTATVLSAANTTKWISIALACAAVLIAGIVASVLARNIVRPIDRLRDRMAEIADGDGDLTQRVTAARDDEAGQLANAFNRFVEKVATTIRGIAGSTGTLSTAAQELTDVSARLETGATNASHQAVAASDASHQVNSGVQALAAGAEEMSASIAEISSNATQAAQVAAQAVSIAERTNSQVAELGVASTEIGEVVQLITSIAEQTNLLALNATIEAARAGELGKGFAVVAGEVKELAQQTASATEQITARITAIQASSGSAATAISEIAEVIAQIGDYTTTIASAVEEQTATTAEMSRTVTDAAASSGEVAQTINGVASVAASTAEGARTTQQAAANLSRLADELTGLVGAFRY</sequence>
<keyword evidence="2" id="KW-1003">Cell membrane</keyword>
<evidence type="ECO:0000259" key="12">
    <source>
        <dbReference type="PROSITE" id="PS50885"/>
    </source>
</evidence>
<dbReference type="Gene3D" id="3.30.450.20">
    <property type="entry name" value="PAS domain"/>
    <property type="match status" value="2"/>
</dbReference>
<dbReference type="Proteomes" id="UP000007882">
    <property type="component" value="Chromosome"/>
</dbReference>
<evidence type="ECO:0000256" key="8">
    <source>
        <dbReference type="ARBA" id="ARBA00029447"/>
    </source>
</evidence>
<evidence type="ECO:0000313" key="13">
    <source>
        <dbReference type="EMBL" id="BAL87439.1"/>
    </source>
</evidence>
<feature type="transmembrane region" description="Helical" evidence="10">
    <location>
        <begin position="12"/>
        <end position="31"/>
    </location>
</feature>
<dbReference type="GO" id="GO:0005886">
    <property type="term" value="C:plasma membrane"/>
    <property type="evidence" value="ECO:0007669"/>
    <property type="project" value="UniProtKB-SubCell"/>
</dbReference>
<dbReference type="GO" id="GO:0007165">
    <property type="term" value="P:signal transduction"/>
    <property type="evidence" value="ECO:0007669"/>
    <property type="project" value="UniProtKB-KW"/>
</dbReference>
<evidence type="ECO:0000256" key="2">
    <source>
        <dbReference type="ARBA" id="ARBA00022475"/>
    </source>
</evidence>
<dbReference type="InterPro" id="IPR004089">
    <property type="entry name" value="MCPsignal_dom"/>
</dbReference>
<dbReference type="KEGG" id="ams:AMIS_22190"/>
<dbReference type="Gene3D" id="1.10.287.950">
    <property type="entry name" value="Methyl-accepting chemotaxis protein"/>
    <property type="match status" value="1"/>
</dbReference>
<comment type="subcellular location">
    <subcellularLocation>
        <location evidence="1">Cell membrane</location>
        <topology evidence="1">Multi-pass membrane protein</topology>
    </subcellularLocation>
</comment>
<dbReference type="InterPro" id="IPR033479">
    <property type="entry name" value="dCache_1"/>
</dbReference>
<proteinExistence type="inferred from homology"/>
<dbReference type="STRING" id="512565.AMIS_22190"/>
<dbReference type="GO" id="GO:0004888">
    <property type="term" value="F:transmembrane signaling receptor activity"/>
    <property type="evidence" value="ECO:0007669"/>
    <property type="project" value="InterPro"/>
</dbReference>